<dbReference type="AlphaFoldDB" id="A0A0B5QTZ0"/>
<proteinExistence type="predicted"/>
<dbReference type="STRING" id="1520.LF65_03791"/>
<accession>A0A0B5QTZ0</accession>
<dbReference type="KEGG" id="cbei:LF65_03791"/>
<organism evidence="2 3">
    <name type="scientific">Clostridium beijerinckii</name>
    <name type="common">Clostridium MP</name>
    <dbReference type="NCBI Taxonomy" id="1520"/>
    <lineage>
        <taxon>Bacteria</taxon>
        <taxon>Bacillati</taxon>
        <taxon>Bacillota</taxon>
        <taxon>Clostridia</taxon>
        <taxon>Eubacteriales</taxon>
        <taxon>Clostridiaceae</taxon>
        <taxon>Clostridium</taxon>
    </lineage>
</organism>
<keyword evidence="1" id="KW-1133">Transmembrane helix</keyword>
<feature type="transmembrane region" description="Helical" evidence="1">
    <location>
        <begin position="74"/>
        <end position="96"/>
    </location>
</feature>
<feature type="transmembrane region" description="Helical" evidence="1">
    <location>
        <begin position="108"/>
        <end position="131"/>
    </location>
</feature>
<gene>
    <name evidence="2" type="ORF">LF65_03791</name>
</gene>
<evidence type="ECO:0000256" key="1">
    <source>
        <dbReference type="SAM" id="Phobius"/>
    </source>
</evidence>
<evidence type="ECO:0000313" key="3">
    <source>
        <dbReference type="Proteomes" id="UP000031866"/>
    </source>
</evidence>
<feature type="transmembrane region" description="Helical" evidence="1">
    <location>
        <begin position="18"/>
        <end position="36"/>
    </location>
</feature>
<dbReference type="Proteomes" id="UP000031866">
    <property type="component" value="Chromosome"/>
</dbReference>
<protein>
    <submittedName>
        <fullName evidence="2">Uncharacterized protein</fullName>
    </submittedName>
</protein>
<reference evidence="3" key="1">
    <citation type="submission" date="2014-12" db="EMBL/GenBank/DDBJ databases">
        <title>Genome sequence of Clostridium beijerinckii strain 59B.</title>
        <authorList>
            <person name="Little G.T."/>
            <person name="Minton N.P."/>
        </authorList>
    </citation>
    <scope>NUCLEOTIDE SEQUENCE [LARGE SCALE GENOMIC DNA]</scope>
    <source>
        <strain evidence="3">59B</strain>
    </source>
</reference>
<name>A0A0B5QTZ0_CLOBE</name>
<keyword evidence="1" id="KW-0472">Membrane</keyword>
<dbReference type="EMBL" id="CP010086">
    <property type="protein sequence ID" value="AJH00344.1"/>
    <property type="molecule type" value="Genomic_DNA"/>
</dbReference>
<feature type="transmembrane region" description="Helical" evidence="1">
    <location>
        <begin position="48"/>
        <end position="68"/>
    </location>
</feature>
<keyword evidence="1" id="KW-0812">Transmembrane</keyword>
<dbReference type="RefSeq" id="WP_041898080.1">
    <property type="nucleotide sequence ID" value="NZ_CP010086.2"/>
</dbReference>
<evidence type="ECO:0000313" key="2">
    <source>
        <dbReference type="EMBL" id="AJH00344.1"/>
    </source>
</evidence>
<dbReference type="OrthoDB" id="1905571at2"/>
<sequence length="240" mass="27163">MTKVNKLPKTKLWNPKSFIIFSVFFSFLPAGIMCALNYGRSGSQKKKWIFLLTSILVFISLIALLPVLSINASIIFFSINIALGIILMFTQLKLYNEHIQNGGQSASYLFPIIIGLLIFSLSAASILYSIYVPKNALDYGENHLFYTNKITESQAKKLGDYLNSEGYFTPSSKVDVKIDKQDTLYILSLVVEGDYKSNTSYVEPMKAISKEISKNVFENNKVRIYLCNDRFRVLNSINVD</sequence>